<dbReference type="InterPro" id="IPR017853">
    <property type="entry name" value="GH"/>
</dbReference>
<dbReference type="OrthoDB" id="73875at2759"/>
<dbReference type="PROSITE" id="PS51910">
    <property type="entry name" value="GH18_2"/>
    <property type="match status" value="1"/>
</dbReference>
<dbReference type="InterPro" id="IPR001223">
    <property type="entry name" value="Glyco_hydro18_cat"/>
</dbReference>
<name>A0A1Y2CIC6_9FUNG</name>
<dbReference type="PANTHER" id="PTHR46073:SF4">
    <property type="entry name" value="GH18 DOMAIN-CONTAINING PROTEIN"/>
    <property type="match status" value="1"/>
</dbReference>
<dbReference type="SUPFAM" id="SSF51445">
    <property type="entry name" value="(Trans)glycosidases"/>
    <property type="match status" value="1"/>
</dbReference>
<dbReference type="InterPro" id="IPR029070">
    <property type="entry name" value="Chitinase_insertion_sf"/>
</dbReference>
<comment type="caution">
    <text evidence="2">The sequence shown here is derived from an EMBL/GenBank/DDBJ whole genome shotgun (WGS) entry which is preliminary data.</text>
</comment>
<dbReference type="AlphaFoldDB" id="A0A1Y2CIC6"/>
<dbReference type="InterPro" id="IPR011583">
    <property type="entry name" value="Chitinase_II/V-like_cat"/>
</dbReference>
<feature type="domain" description="GH18" evidence="1">
    <location>
        <begin position="4"/>
        <end position="414"/>
    </location>
</feature>
<dbReference type="GO" id="GO:0005975">
    <property type="term" value="P:carbohydrate metabolic process"/>
    <property type="evidence" value="ECO:0007669"/>
    <property type="project" value="InterPro"/>
</dbReference>
<dbReference type="PANTHER" id="PTHR46073">
    <property type="entry name" value="CHITINASE"/>
    <property type="match status" value="1"/>
</dbReference>
<keyword evidence="2" id="KW-0378">Hydrolase</keyword>
<evidence type="ECO:0000313" key="2">
    <source>
        <dbReference type="EMBL" id="ORY46808.1"/>
    </source>
</evidence>
<accession>A0A1Y2CIC6</accession>
<dbReference type="Proteomes" id="UP000193642">
    <property type="component" value="Unassembled WGS sequence"/>
</dbReference>
<gene>
    <name evidence="2" type="ORF">BCR33DRAFT_715237</name>
</gene>
<keyword evidence="3" id="KW-1185">Reference proteome</keyword>
<dbReference type="Gene3D" id="3.10.50.10">
    <property type="match status" value="1"/>
</dbReference>
<dbReference type="STRING" id="329046.A0A1Y2CIC6"/>
<dbReference type="GO" id="GO:0008061">
    <property type="term" value="F:chitin binding"/>
    <property type="evidence" value="ECO:0007669"/>
    <property type="project" value="InterPro"/>
</dbReference>
<proteinExistence type="predicted"/>
<evidence type="ECO:0000313" key="3">
    <source>
        <dbReference type="Proteomes" id="UP000193642"/>
    </source>
</evidence>
<dbReference type="GO" id="GO:0016787">
    <property type="term" value="F:hydrolase activity"/>
    <property type="evidence" value="ECO:0007669"/>
    <property type="project" value="UniProtKB-KW"/>
</dbReference>
<organism evidence="2 3">
    <name type="scientific">Rhizoclosmatium globosum</name>
    <dbReference type="NCBI Taxonomy" id="329046"/>
    <lineage>
        <taxon>Eukaryota</taxon>
        <taxon>Fungi</taxon>
        <taxon>Fungi incertae sedis</taxon>
        <taxon>Chytridiomycota</taxon>
        <taxon>Chytridiomycota incertae sedis</taxon>
        <taxon>Chytridiomycetes</taxon>
        <taxon>Chytridiales</taxon>
        <taxon>Chytriomycetaceae</taxon>
        <taxon>Rhizoclosmatium</taxon>
    </lineage>
</organism>
<dbReference type="SMART" id="SM00636">
    <property type="entry name" value="Glyco_18"/>
    <property type="match status" value="1"/>
</dbReference>
<dbReference type="Gene3D" id="3.20.20.80">
    <property type="entry name" value="Glycosidases"/>
    <property type="match status" value="2"/>
</dbReference>
<evidence type="ECO:0000259" key="1">
    <source>
        <dbReference type="PROSITE" id="PS51910"/>
    </source>
</evidence>
<dbReference type="EMBL" id="MCGO01000015">
    <property type="protein sequence ID" value="ORY46808.1"/>
    <property type="molecule type" value="Genomic_DNA"/>
</dbReference>
<protein>
    <submittedName>
        <fullName evidence="2">Glycoside hydrolase</fullName>
    </submittedName>
</protein>
<reference evidence="2 3" key="1">
    <citation type="submission" date="2016-07" db="EMBL/GenBank/DDBJ databases">
        <title>Pervasive Adenine N6-methylation of Active Genes in Fungi.</title>
        <authorList>
            <consortium name="DOE Joint Genome Institute"/>
            <person name="Mondo S.J."/>
            <person name="Dannebaum R.O."/>
            <person name="Kuo R.C."/>
            <person name="Labutti K."/>
            <person name="Haridas S."/>
            <person name="Kuo A."/>
            <person name="Salamov A."/>
            <person name="Ahrendt S.R."/>
            <person name="Lipzen A."/>
            <person name="Sullivan W."/>
            <person name="Andreopoulos W.B."/>
            <person name="Clum A."/>
            <person name="Lindquist E."/>
            <person name="Daum C."/>
            <person name="Ramamoorthy G.K."/>
            <person name="Gryganskyi A."/>
            <person name="Culley D."/>
            <person name="Magnuson J.K."/>
            <person name="James T.Y."/>
            <person name="O'Malley M.A."/>
            <person name="Stajich J.E."/>
            <person name="Spatafora J.W."/>
            <person name="Visel A."/>
            <person name="Grigoriev I.V."/>
        </authorList>
    </citation>
    <scope>NUCLEOTIDE SEQUENCE [LARGE SCALE GENOMIC DNA]</scope>
    <source>
        <strain evidence="2 3">JEL800</strain>
    </source>
</reference>
<sequence>MSPQRTIGYYTSWSGYDIPASSLSKLTHLHYSFGSVSFSASTGTYFLDFADLYSDVTGNCVAASVKPPPTCTASDGSKKVALAPLIGATGNCPSSDCTAGNTKLQCNPTVSIDVFNCGRYAYVFGLKEKAPQLRLVLAVGGWENTATFWKAVLPQNVDAFVKSIVSFITAFGWDGIDIDWEQPEKSDTANFTSFLAKLRAAFTAYGPNRFNEQYIISFAAAQYTYQMDAIDKKGVCSSVDYINLMNYDIDNAIGGIADHKTPVFYNTPVALDLPGRSSSVDWMTKQYLTGCKPSQLNVGIVTYTHQWTKVSNTNNGLFQRATGEINTFGPVWKELVNQGVADSSMHFDSCALASYAYVDSTFYSLDDEKSVAAKNWYVQNQSLGGLFMWEISQDVPSGSPHSLLDVAVGLPPASNAYNFSGCSLYSPGGFPLSVGNGAVTGTRSNSSAFEPSFSLLFLLGIFIASFV</sequence>
<dbReference type="Pfam" id="PF00704">
    <property type="entry name" value="Glyco_hydro_18"/>
    <property type="match status" value="1"/>
</dbReference>